<comment type="caution">
    <text evidence="2">The sequence shown here is derived from an EMBL/GenBank/DDBJ whole genome shotgun (WGS) entry which is preliminary data.</text>
</comment>
<evidence type="ECO:0000313" key="2">
    <source>
        <dbReference type="EMBL" id="KNZ54545.1"/>
    </source>
</evidence>
<protein>
    <submittedName>
        <fullName evidence="2">Putative signal peptide protein</fullName>
    </submittedName>
</protein>
<dbReference type="EMBL" id="LAVV01007855">
    <property type="protein sequence ID" value="KNZ54545.1"/>
    <property type="molecule type" value="Genomic_DNA"/>
</dbReference>
<keyword evidence="1" id="KW-0732">Signal</keyword>
<reference evidence="2 3" key="1">
    <citation type="submission" date="2015-08" db="EMBL/GenBank/DDBJ databases">
        <title>Next Generation Sequencing and Analysis of the Genome of Puccinia sorghi L Schw, the Causal Agent of Maize Common Rust.</title>
        <authorList>
            <person name="Rochi L."/>
            <person name="Burguener G."/>
            <person name="Darino M."/>
            <person name="Turjanski A."/>
            <person name="Kreff E."/>
            <person name="Dieguez M.J."/>
            <person name="Sacco F."/>
        </authorList>
    </citation>
    <scope>NUCLEOTIDE SEQUENCE [LARGE SCALE GENOMIC DNA]</scope>
    <source>
        <strain evidence="2 3">RO10H11247</strain>
    </source>
</reference>
<proteinExistence type="predicted"/>
<dbReference type="VEuPathDB" id="FungiDB:VP01_2918g1"/>
<accession>A0A0L6V307</accession>
<dbReference type="AlphaFoldDB" id="A0A0L6V307"/>
<organism evidence="2 3">
    <name type="scientific">Puccinia sorghi</name>
    <dbReference type="NCBI Taxonomy" id="27349"/>
    <lineage>
        <taxon>Eukaryota</taxon>
        <taxon>Fungi</taxon>
        <taxon>Dikarya</taxon>
        <taxon>Basidiomycota</taxon>
        <taxon>Pucciniomycotina</taxon>
        <taxon>Pucciniomycetes</taxon>
        <taxon>Pucciniales</taxon>
        <taxon>Pucciniaceae</taxon>
        <taxon>Puccinia</taxon>
    </lineage>
</organism>
<keyword evidence="3" id="KW-1185">Reference proteome</keyword>
<feature type="chain" id="PRO_5013017541" evidence="1">
    <location>
        <begin position="16"/>
        <end position="468"/>
    </location>
</feature>
<dbReference type="Proteomes" id="UP000037035">
    <property type="component" value="Unassembled WGS sequence"/>
</dbReference>
<feature type="signal peptide" evidence="1">
    <location>
        <begin position="1"/>
        <end position="15"/>
    </location>
</feature>
<gene>
    <name evidence="2" type="ORF">VP01_2918g1</name>
</gene>
<name>A0A0L6V307_9BASI</name>
<sequence>MLEGTFLCFIWSASAFCMYHVARVGLHNQVTRFCNYHPIIFNLNWSSGSVTELLVRDLQSKLNASCGCDQKSQAVGGKKIRREDWRVKSEQQNFNSKSDHFLMTLWKVSTLWEFKLFQYKFQGLQIKKFDFKLSPNGCVHPQSKRILYKLTASNKIGDTKTIEQAEIYNIVSTQPISICDDTTLTRYQRGAQRDVLWMQPEISTVFSSCIPTGINDLNLLLVLWHRIRSLTVKRLPIKKSEYFSQATPFPWCINTACETMMQCYLLHKNIKNEQQRVLFLKQSEEKRQSLTIEDWEFVLIMYFHRTELTSFNKKRSATLDKHCRRMINTIASMHLEIIITSCQEQMIHWTMKQVQPTSLLANCLVCLHPWLTFSFFNFTQFHAQYCQQVVFFPLPLPLFCALCWHHLEVYVALVRRHHTLVAPEVTKTALRVMDLEYGDWKLQEYDIYTKSQHRTSGCTFDSRKRGWE</sequence>
<evidence type="ECO:0000313" key="3">
    <source>
        <dbReference type="Proteomes" id="UP000037035"/>
    </source>
</evidence>
<evidence type="ECO:0000256" key="1">
    <source>
        <dbReference type="SAM" id="SignalP"/>
    </source>
</evidence>